<dbReference type="PANTHER" id="PTHR15715">
    <property type="entry name" value="CENTROSOMAL PROTEIN OF 170 KDA"/>
    <property type="match status" value="1"/>
</dbReference>
<evidence type="ECO:0000313" key="4">
    <source>
        <dbReference type="Proteomes" id="UP000194236"/>
    </source>
</evidence>
<dbReference type="OrthoDB" id="687730at2759"/>
<evidence type="ECO:0000259" key="2">
    <source>
        <dbReference type="PROSITE" id="PS50006"/>
    </source>
</evidence>
<protein>
    <submittedName>
        <fullName evidence="3">Sarcolemmal membrane-associated protein-like protein</fullName>
    </submittedName>
</protein>
<organism evidence="3 4">
    <name type="scientific">Euroglyphus maynei</name>
    <name type="common">Mayne's house dust mite</name>
    <dbReference type="NCBI Taxonomy" id="6958"/>
    <lineage>
        <taxon>Eukaryota</taxon>
        <taxon>Metazoa</taxon>
        <taxon>Ecdysozoa</taxon>
        <taxon>Arthropoda</taxon>
        <taxon>Chelicerata</taxon>
        <taxon>Arachnida</taxon>
        <taxon>Acari</taxon>
        <taxon>Acariformes</taxon>
        <taxon>Sarcoptiformes</taxon>
        <taxon>Astigmata</taxon>
        <taxon>Psoroptidia</taxon>
        <taxon>Analgoidea</taxon>
        <taxon>Pyroglyphidae</taxon>
        <taxon>Pyroglyphinae</taxon>
        <taxon>Euroglyphus</taxon>
    </lineage>
</organism>
<dbReference type="CDD" id="cd22679">
    <property type="entry name" value="FHA_SLMAP"/>
    <property type="match status" value="1"/>
</dbReference>
<dbReference type="Pfam" id="PF00498">
    <property type="entry name" value="FHA"/>
    <property type="match status" value="1"/>
</dbReference>
<keyword evidence="1" id="KW-0175">Coiled coil</keyword>
<comment type="caution">
    <text evidence="3">The sequence shown here is derived from an EMBL/GenBank/DDBJ whole genome shotgun (WGS) entry which is preliminary data.</text>
</comment>
<dbReference type="Gene3D" id="2.60.200.20">
    <property type="match status" value="1"/>
</dbReference>
<name>A0A1Y3BU14_EURMA</name>
<proteinExistence type="predicted"/>
<dbReference type="SUPFAM" id="SSF49879">
    <property type="entry name" value="SMAD/FHA domain"/>
    <property type="match status" value="1"/>
</dbReference>
<feature type="coiled-coil region" evidence="1">
    <location>
        <begin position="510"/>
        <end position="537"/>
    </location>
</feature>
<dbReference type="EMBL" id="MUJZ01005228">
    <property type="protein sequence ID" value="OTF83086.1"/>
    <property type="molecule type" value="Genomic_DNA"/>
</dbReference>
<dbReference type="PANTHER" id="PTHR15715:SF37">
    <property type="entry name" value="LD47843P"/>
    <property type="match status" value="1"/>
</dbReference>
<reference evidence="3 4" key="1">
    <citation type="submission" date="2017-03" db="EMBL/GenBank/DDBJ databases">
        <title>Genome Survey of Euroglyphus maynei.</title>
        <authorList>
            <person name="Arlian L.G."/>
            <person name="Morgan M.S."/>
            <person name="Rider S.D."/>
        </authorList>
    </citation>
    <scope>NUCLEOTIDE SEQUENCE [LARGE SCALE GENOMIC DNA]</scope>
    <source>
        <strain evidence="3">Arlian Lab</strain>
        <tissue evidence="3">Whole body</tissue>
    </source>
</reference>
<dbReference type="PROSITE" id="PS50006">
    <property type="entry name" value="FHA_DOMAIN"/>
    <property type="match status" value="1"/>
</dbReference>
<feature type="domain" description="FHA" evidence="2">
    <location>
        <begin position="38"/>
        <end position="93"/>
    </location>
</feature>
<dbReference type="InterPro" id="IPR000253">
    <property type="entry name" value="FHA_dom"/>
</dbReference>
<dbReference type="InterPro" id="IPR008984">
    <property type="entry name" value="SMAD_FHA_dom_sf"/>
</dbReference>
<dbReference type="Proteomes" id="UP000194236">
    <property type="component" value="Unassembled WGS sequence"/>
</dbReference>
<gene>
    <name evidence="3" type="ORF">BLA29_002637</name>
</gene>
<evidence type="ECO:0000256" key="1">
    <source>
        <dbReference type="SAM" id="Coils"/>
    </source>
</evidence>
<sequence length="613" mass="70178">MNVNETNHQSFGEPFIILTKKENSCHFIERRISLAKQAKVGRSIGKTLASLNNAVFDCKVLSRNHAVLWYEDGKFYLKDTCSSNGTFVNGQRLSATNERSLPQVIYSGDCIQFGVEVTEKKNIHSCVIATVRLFHPDGTEATKDNAHHLMADGCFGDGEQRFLINYQNPSVPIPPSQLIDLVCHIHQSVRKQTLLEQQLDSTRQTMKEAIDSAKNGWRSLVEEDCFLSRIQTLQAQLEVCLIARNRDSPEASIIEALKQNNLKLIADKEKFEQESKCSLQKALENKIITETNLKTAKTKLSAKIDECRLLQESLDSNVKELKCLAQNCDKFKKEKDELIAKLKRFEDEDLKLKQQKLATNSQQQVVTVKKSTTSTNTIRPIMLDQNVQTMIDEIVVEQISENHQQTQTDQESVIDVIGMFDNSTSMEPKRQYECFILDHCEQLKSYQQSIEKQMTILNDKIGEKLRSMNNVQSNIDKIVRNLYRKNEEYSILLQQNELLQEQIVMQIKSEDKLKCDIQYLQNQLQQSNHENSTLNELKSIQQVDSDRNVMATTTQTDDLPEQTSLSSKMLMLKQLTMAIDDGGDDGSTNLHQTDCDNIDKVRYLNLKMFTKFK</sequence>
<feature type="coiled-coil region" evidence="1">
    <location>
        <begin position="321"/>
        <end position="355"/>
    </location>
</feature>
<keyword evidence="4" id="KW-1185">Reference proteome</keyword>
<dbReference type="InterPro" id="IPR051176">
    <property type="entry name" value="Cent_Immune-Sig_Mod"/>
</dbReference>
<accession>A0A1Y3BU14</accession>
<dbReference type="SMART" id="SM00240">
    <property type="entry name" value="FHA"/>
    <property type="match status" value="1"/>
</dbReference>
<evidence type="ECO:0000313" key="3">
    <source>
        <dbReference type="EMBL" id="OTF83086.1"/>
    </source>
</evidence>
<dbReference type="AlphaFoldDB" id="A0A1Y3BU14"/>